<protein>
    <submittedName>
        <fullName evidence="4">Phosphocholine cytidylyltransferase family protein</fullName>
    </submittedName>
</protein>
<gene>
    <name evidence="4" type="ORF">IAB51_12945</name>
</gene>
<evidence type="ECO:0000256" key="1">
    <source>
        <dbReference type="ARBA" id="ARBA00022679"/>
    </source>
</evidence>
<dbReference type="AlphaFoldDB" id="A0A9D1FPU2"/>
<dbReference type="SUPFAM" id="SSF53448">
    <property type="entry name" value="Nucleotide-diphospho-sugar transferases"/>
    <property type="match status" value="1"/>
</dbReference>
<dbReference type="Gene3D" id="3.90.550.10">
    <property type="entry name" value="Spore Coat Polysaccharide Biosynthesis Protein SpsA, Chain A"/>
    <property type="match status" value="1"/>
</dbReference>
<keyword evidence="1" id="KW-0808">Transferase</keyword>
<accession>A0A9D1FPU2</accession>
<evidence type="ECO:0000259" key="3">
    <source>
        <dbReference type="Pfam" id="PF12804"/>
    </source>
</evidence>
<proteinExistence type="predicted"/>
<evidence type="ECO:0000313" key="4">
    <source>
        <dbReference type="EMBL" id="HIS77683.1"/>
    </source>
</evidence>
<dbReference type="PANTHER" id="PTHR43584:SF5">
    <property type="entry name" value="PROTEIN LICC"/>
    <property type="match status" value="1"/>
</dbReference>
<feature type="domain" description="MobA-like NTP transferase" evidence="3">
    <location>
        <begin position="7"/>
        <end position="126"/>
    </location>
</feature>
<name>A0A9D1FPU2_9FIRM</name>
<dbReference type="Proteomes" id="UP000824002">
    <property type="component" value="Unassembled WGS sequence"/>
</dbReference>
<dbReference type="EMBL" id="DVJP01000083">
    <property type="protein sequence ID" value="HIS77683.1"/>
    <property type="molecule type" value="Genomic_DNA"/>
</dbReference>
<reference evidence="4" key="2">
    <citation type="journal article" date="2021" name="PeerJ">
        <title>Extensive microbial diversity within the chicken gut microbiome revealed by metagenomics and culture.</title>
        <authorList>
            <person name="Gilroy R."/>
            <person name="Ravi A."/>
            <person name="Getino M."/>
            <person name="Pursley I."/>
            <person name="Horton D.L."/>
            <person name="Alikhan N.F."/>
            <person name="Baker D."/>
            <person name="Gharbi K."/>
            <person name="Hall N."/>
            <person name="Watson M."/>
            <person name="Adriaenssens E.M."/>
            <person name="Foster-Nyarko E."/>
            <person name="Jarju S."/>
            <person name="Secka A."/>
            <person name="Antonio M."/>
            <person name="Oren A."/>
            <person name="Chaudhuri R.R."/>
            <person name="La Ragione R."/>
            <person name="Hildebrand F."/>
            <person name="Pallen M.J."/>
        </authorList>
    </citation>
    <scope>NUCLEOTIDE SEQUENCE</scope>
    <source>
        <strain evidence="4">CHK199-13235</strain>
    </source>
</reference>
<dbReference type="Pfam" id="PF12804">
    <property type="entry name" value="NTP_transf_3"/>
    <property type="match status" value="1"/>
</dbReference>
<dbReference type="InterPro" id="IPR025877">
    <property type="entry name" value="MobA-like_NTP_Trfase"/>
</dbReference>
<evidence type="ECO:0000313" key="5">
    <source>
        <dbReference type="Proteomes" id="UP000824002"/>
    </source>
</evidence>
<sequence length="240" mass="27849">MFIADHAIILAAGMGIRMRPLTEKIPKPLVKVNGTAMIETIIQGLHSQHIEEIYIVVGYQKEKFQFLTEKYPHITLVENPYYQTRNNISSMYAVREHIPNAMMVDGDQVIYNREILDPTFERSGYSAAFRKEGVSEWMAVLDEEGIIKDCIVETKSAGWQLLGVSRWNLEDGTRLKEQLEYEYEVKKNYGSYWDNLPLLYYRDTYQLGVKEAQYTDILEIDSFEDLCNIDPSYKTYGQGI</sequence>
<comment type="caution">
    <text evidence="4">The sequence shown here is derived from an EMBL/GenBank/DDBJ whole genome shotgun (WGS) entry which is preliminary data.</text>
</comment>
<reference evidence="4" key="1">
    <citation type="submission" date="2020-10" db="EMBL/GenBank/DDBJ databases">
        <authorList>
            <person name="Gilroy R."/>
        </authorList>
    </citation>
    <scope>NUCLEOTIDE SEQUENCE</scope>
    <source>
        <strain evidence="4">CHK199-13235</strain>
    </source>
</reference>
<keyword evidence="2 4" id="KW-0548">Nucleotidyltransferase</keyword>
<evidence type="ECO:0000256" key="2">
    <source>
        <dbReference type="ARBA" id="ARBA00022695"/>
    </source>
</evidence>
<dbReference type="InterPro" id="IPR029044">
    <property type="entry name" value="Nucleotide-diphossugar_trans"/>
</dbReference>
<dbReference type="CDD" id="cd02523">
    <property type="entry name" value="PC_cytidylyltransferase"/>
    <property type="match status" value="1"/>
</dbReference>
<dbReference type="GO" id="GO:0016779">
    <property type="term" value="F:nucleotidyltransferase activity"/>
    <property type="evidence" value="ECO:0007669"/>
    <property type="project" value="UniProtKB-KW"/>
</dbReference>
<organism evidence="4 5">
    <name type="scientific">Candidatus Merdivicinus excrementipullorum</name>
    <dbReference type="NCBI Taxonomy" id="2840867"/>
    <lineage>
        <taxon>Bacteria</taxon>
        <taxon>Bacillati</taxon>
        <taxon>Bacillota</taxon>
        <taxon>Clostridia</taxon>
        <taxon>Eubacteriales</taxon>
        <taxon>Oscillospiraceae</taxon>
        <taxon>Oscillospiraceae incertae sedis</taxon>
        <taxon>Candidatus Merdivicinus</taxon>
    </lineage>
</organism>
<dbReference type="PANTHER" id="PTHR43584">
    <property type="entry name" value="NUCLEOTIDYL TRANSFERASE"/>
    <property type="match status" value="1"/>
</dbReference>
<dbReference type="InterPro" id="IPR050065">
    <property type="entry name" value="GlmU-like"/>
</dbReference>